<reference evidence="1 2" key="1">
    <citation type="journal article" date="2023" name="G3 (Bethesda)">
        <title>A chromosome-length genome assembly and annotation of blackberry (Rubus argutus, cv. 'Hillquist').</title>
        <authorList>
            <person name="Bruna T."/>
            <person name="Aryal R."/>
            <person name="Dudchenko O."/>
            <person name="Sargent D.J."/>
            <person name="Mead D."/>
            <person name="Buti M."/>
            <person name="Cavallini A."/>
            <person name="Hytonen T."/>
            <person name="Andres J."/>
            <person name="Pham M."/>
            <person name="Weisz D."/>
            <person name="Mascagni F."/>
            <person name="Usai G."/>
            <person name="Natali L."/>
            <person name="Bassil N."/>
            <person name="Fernandez G.E."/>
            <person name="Lomsadze A."/>
            <person name="Armour M."/>
            <person name="Olukolu B."/>
            <person name="Poorten T."/>
            <person name="Britton C."/>
            <person name="Davik J."/>
            <person name="Ashrafi H."/>
            <person name="Aiden E.L."/>
            <person name="Borodovsky M."/>
            <person name="Worthington M."/>
        </authorList>
    </citation>
    <scope>NUCLEOTIDE SEQUENCE [LARGE SCALE GENOMIC DNA]</scope>
    <source>
        <strain evidence="1">PI 553951</strain>
    </source>
</reference>
<proteinExistence type="predicted"/>
<evidence type="ECO:0000313" key="1">
    <source>
        <dbReference type="EMBL" id="KAK9927874.1"/>
    </source>
</evidence>
<comment type="caution">
    <text evidence="1">The sequence shown here is derived from an EMBL/GenBank/DDBJ whole genome shotgun (WGS) entry which is preliminary data.</text>
</comment>
<protein>
    <submittedName>
        <fullName evidence="1">Uncharacterized protein</fullName>
    </submittedName>
</protein>
<accession>A0AAW1WUW8</accession>
<keyword evidence="2" id="KW-1185">Reference proteome</keyword>
<sequence length="86" mass="9530">MFLASSPPPTTKVGFLSFDIFMASSTTASHRVHFGDSGFSAFCDAVVPRRPSFRRLWKGSMAGRRQEGRMVWLVLFGEEEVVLGTS</sequence>
<dbReference type="EMBL" id="JBEDUW010000005">
    <property type="protein sequence ID" value="KAK9927874.1"/>
    <property type="molecule type" value="Genomic_DNA"/>
</dbReference>
<organism evidence="1 2">
    <name type="scientific">Rubus argutus</name>
    <name type="common">Southern blackberry</name>
    <dbReference type="NCBI Taxonomy" id="59490"/>
    <lineage>
        <taxon>Eukaryota</taxon>
        <taxon>Viridiplantae</taxon>
        <taxon>Streptophyta</taxon>
        <taxon>Embryophyta</taxon>
        <taxon>Tracheophyta</taxon>
        <taxon>Spermatophyta</taxon>
        <taxon>Magnoliopsida</taxon>
        <taxon>eudicotyledons</taxon>
        <taxon>Gunneridae</taxon>
        <taxon>Pentapetalae</taxon>
        <taxon>rosids</taxon>
        <taxon>fabids</taxon>
        <taxon>Rosales</taxon>
        <taxon>Rosaceae</taxon>
        <taxon>Rosoideae</taxon>
        <taxon>Rosoideae incertae sedis</taxon>
        <taxon>Rubus</taxon>
    </lineage>
</organism>
<evidence type="ECO:0000313" key="2">
    <source>
        <dbReference type="Proteomes" id="UP001457282"/>
    </source>
</evidence>
<dbReference type="Proteomes" id="UP001457282">
    <property type="component" value="Unassembled WGS sequence"/>
</dbReference>
<dbReference type="AlphaFoldDB" id="A0AAW1WUW8"/>
<gene>
    <name evidence="1" type="ORF">M0R45_025040</name>
</gene>
<name>A0AAW1WUW8_RUBAR</name>